<dbReference type="EMBL" id="HBEZ01000534">
    <property type="protein sequence ID" value="CAD8622584.1"/>
    <property type="molecule type" value="Transcribed_RNA"/>
</dbReference>
<reference evidence="1" key="1">
    <citation type="submission" date="2021-01" db="EMBL/GenBank/DDBJ databases">
        <authorList>
            <person name="Corre E."/>
            <person name="Pelletier E."/>
            <person name="Niang G."/>
            <person name="Scheremetjew M."/>
            <person name="Finn R."/>
            <person name="Kale V."/>
            <person name="Holt S."/>
            <person name="Cochrane G."/>
            <person name="Meng A."/>
            <person name="Brown T."/>
            <person name="Cohen L."/>
        </authorList>
    </citation>
    <scope>NUCLEOTIDE SEQUENCE</scope>
    <source>
        <strain evidence="1">CCAP979/52</strain>
    </source>
</reference>
<organism evidence="1">
    <name type="scientific">Cryptomonas curvata</name>
    <dbReference type="NCBI Taxonomy" id="233186"/>
    <lineage>
        <taxon>Eukaryota</taxon>
        <taxon>Cryptophyceae</taxon>
        <taxon>Cryptomonadales</taxon>
        <taxon>Cryptomonadaceae</taxon>
        <taxon>Cryptomonas</taxon>
    </lineage>
</organism>
<proteinExistence type="predicted"/>
<accession>A0A7S0Q832</accession>
<gene>
    <name evidence="1" type="ORF">CCUR1050_LOCUS258</name>
</gene>
<dbReference type="SUPFAM" id="SSF54001">
    <property type="entry name" value="Cysteine proteinases"/>
    <property type="match status" value="1"/>
</dbReference>
<dbReference type="InterPro" id="IPR038765">
    <property type="entry name" value="Papain-like_cys_pep_sf"/>
</dbReference>
<sequence length="184" mass="20698">MIDIKKLVAKHLDTGQLFRHFFHHCGASIEILRIILAPGSCIEIHGISDIDPNIIKKYGPGLITRFRVHSDFLDEGILVHSDLPTGTFVGYHSMLLVGVKGSGESKTFMVQNWWRKKQFVQVSASYMLDCLPLIYFVWTPQTEIENRCPVLYGGYAESGGIDAEDLPAWTMFADGWGDLEPPED</sequence>
<dbReference type="AlphaFoldDB" id="A0A7S0Q832"/>
<evidence type="ECO:0000313" key="1">
    <source>
        <dbReference type="EMBL" id="CAD8622584.1"/>
    </source>
</evidence>
<protein>
    <submittedName>
        <fullName evidence="1">Uncharacterized protein</fullName>
    </submittedName>
</protein>
<name>A0A7S0Q832_9CRYP</name>